<feature type="region of interest" description="Disordered" evidence="1">
    <location>
        <begin position="242"/>
        <end position="270"/>
    </location>
</feature>
<feature type="region of interest" description="Disordered" evidence="1">
    <location>
        <begin position="143"/>
        <end position="229"/>
    </location>
</feature>
<proteinExistence type="predicted"/>
<accession>A0A9P7H9M1</accession>
<feature type="region of interest" description="Disordered" evidence="1">
    <location>
        <begin position="412"/>
        <end position="462"/>
    </location>
</feature>
<evidence type="ECO:0000313" key="2">
    <source>
        <dbReference type="EMBL" id="KAG5665582.1"/>
    </source>
</evidence>
<evidence type="ECO:0000256" key="1">
    <source>
        <dbReference type="SAM" id="MobiDB-lite"/>
    </source>
</evidence>
<feature type="region of interest" description="Disordered" evidence="1">
    <location>
        <begin position="505"/>
        <end position="559"/>
    </location>
</feature>
<sequence length="805" mass="88636">MAPPKRINVGGSGRRAPKGVIGSTYDALTSPENAAVVRSIAIFGAAVTFLSSSWGEILLPPKLRRNDTRSNEWERRIPYYRLKTPFQDHCFHYANMTTPPSSLKSSPRKIPSEISDTRSLASSNFAQLLSKFEVLDAVSVSNSSHASPKVKPSAIKPPSVLGQTLSRSPKRSSQVSIKIRERSSTESSQFSSVSHVSPKQKSQQLRRAQTFGAKAPITSNDNMGSKTRQMSVAERRMIFETASQGDKGLSPHTSTISRSTQKLAHSKSWQSIKTIRSAGEPRNNDDSILQELTSDDLDSPSKATPLSSQVVHSPRTPLASGEPLGTWRSPLNRPVDSWPSFQRSSLIMAPPDTSPSYIKSQYTEMSPHSVHTVTKSQVKIDAVPDDKQNVSIDESRHHGWVRNARKIASSLSNTVSAGSSSLLNRSRESQDASSQASNGTNGFMSFKLGTEGTVSRPKLPRSRIANLRKKFDQSKEQGAMPTAPYEITRRESLLVTTEKFKSPSKCTLLESSVSSESGPLNTPAFRSKSYAPYRSHVSPNRSLPQSPIDRRNTEKHVSPLKQKIDLFKSLDHHDTTQDSPVPSPVGKRPLLQVTQRQDSVIGPLRSFKGTLRKISTSCRRVSSEWSTTSSREIGASILRSSDNSPVTQEGQIVGTAVEEPLSPLTLDAFPNRPIISQTFLTNEISPLALEKPLSLPRASVTRAGFNIDGEAGMSGVPPPLFAEPQRRFSRTRHALSRAANRFSLPDVGKELELIELLEDNLRNNPFVSRSRCELEQPRPVRANKVRRLVSLCKDKVRRISAGYSE</sequence>
<feature type="compositionally biased region" description="Low complexity" evidence="1">
    <location>
        <begin position="185"/>
        <end position="197"/>
    </location>
</feature>
<feature type="compositionally biased region" description="Polar residues" evidence="1">
    <location>
        <begin position="251"/>
        <end position="270"/>
    </location>
</feature>
<name>A0A9P7H9M1_9HYPO</name>
<organism evidence="2 3">
    <name type="scientific">Fusarium avenaceum</name>
    <dbReference type="NCBI Taxonomy" id="40199"/>
    <lineage>
        <taxon>Eukaryota</taxon>
        <taxon>Fungi</taxon>
        <taxon>Dikarya</taxon>
        <taxon>Ascomycota</taxon>
        <taxon>Pezizomycotina</taxon>
        <taxon>Sordariomycetes</taxon>
        <taxon>Hypocreomycetidae</taxon>
        <taxon>Hypocreales</taxon>
        <taxon>Nectriaceae</taxon>
        <taxon>Fusarium</taxon>
        <taxon>Fusarium tricinctum species complex</taxon>
    </lineage>
</organism>
<feature type="compositionally biased region" description="Polar residues" evidence="1">
    <location>
        <begin position="301"/>
        <end position="311"/>
    </location>
</feature>
<feature type="compositionally biased region" description="Polar residues" evidence="1">
    <location>
        <begin position="509"/>
        <end position="520"/>
    </location>
</feature>
<feature type="region of interest" description="Disordered" evidence="1">
    <location>
        <begin position="294"/>
        <end position="328"/>
    </location>
</feature>
<feature type="compositionally biased region" description="Polar residues" evidence="1">
    <location>
        <begin position="412"/>
        <end position="424"/>
    </location>
</feature>
<feature type="compositionally biased region" description="Polar residues" evidence="1">
    <location>
        <begin position="161"/>
        <end position="176"/>
    </location>
</feature>
<keyword evidence="3" id="KW-1185">Reference proteome</keyword>
<feature type="compositionally biased region" description="Polar residues" evidence="1">
    <location>
        <begin position="217"/>
        <end position="229"/>
    </location>
</feature>
<gene>
    <name evidence="2" type="ORF">KAF25_009707</name>
</gene>
<feature type="compositionally biased region" description="Polar residues" evidence="1">
    <location>
        <begin position="431"/>
        <end position="443"/>
    </location>
</feature>
<dbReference type="Proteomes" id="UP000782241">
    <property type="component" value="Unassembled WGS sequence"/>
</dbReference>
<protein>
    <submittedName>
        <fullName evidence="2">Uncharacterized protein</fullName>
    </submittedName>
</protein>
<evidence type="ECO:0000313" key="3">
    <source>
        <dbReference type="Proteomes" id="UP000782241"/>
    </source>
</evidence>
<feature type="compositionally biased region" description="Basic and acidic residues" evidence="1">
    <location>
        <begin position="548"/>
        <end position="559"/>
    </location>
</feature>
<reference evidence="2" key="1">
    <citation type="submission" date="2021-04" db="EMBL/GenBank/DDBJ databases">
        <title>Draft genome of Fusarium avenaceum strain F156N33, isolated from an atmospheric sample in Virginia.</title>
        <authorList>
            <person name="Yang S."/>
            <person name="Vinatzer B.A."/>
            <person name="Coleman J."/>
        </authorList>
    </citation>
    <scope>NUCLEOTIDE SEQUENCE</scope>
    <source>
        <strain evidence="2">F156N33</strain>
    </source>
</reference>
<dbReference type="AlphaFoldDB" id="A0A9P7H9M1"/>
<dbReference type="EMBL" id="JAGPUO010000001">
    <property type="protein sequence ID" value="KAG5665582.1"/>
    <property type="molecule type" value="Genomic_DNA"/>
</dbReference>
<comment type="caution">
    <text evidence="2">The sequence shown here is derived from an EMBL/GenBank/DDBJ whole genome shotgun (WGS) entry which is preliminary data.</text>
</comment>